<dbReference type="STRING" id="1236220.SAMN04488112_106145"/>
<dbReference type="InterPro" id="IPR022551">
    <property type="entry name" value="BrxC"/>
</dbReference>
<keyword evidence="2" id="KW-1185">Reference proteome</keyword>
<gene>
    <name evidence="1" type="ORF">SAMN04488112_106145</name>
</gene>
<dbReference type="Gene3D" id="3.40.30.10">
    <property type="entry name" value="Glutaredoxin"/>
    <property type="match status" value="1"/>
</dbReference>
<dbReference type="InterPro" id="IPR036249">
    <property type="entry name" value="Thioredoxin-like_sf"/>
</dbReference>
<organism evidence="1 2">
    <name type="scientific">Melghirimyces thermohalophilus</name>
    <dbReference type="NCBI Taxonomy" id="1236220"/>
    <lineage>
        <taxon>Bacteria</taxon>
        <taxon>Bacillati</taxon>
        <taxon>Bacillota</taxon>
        <taxon>Bacilli</taxon>
        <taxon>Bacillales</taxon>
        <taxon>Thermoactinomycetaceae</taxon>
        <taxon>Melghirimyces</taxon>
    </lineage>
</organism>
<evidence type="ECO:0000313" key="2">
    <source>
        <dbReference type="Proteomes" id="UP000199387"/>
    </source>
</evidence>
<proteinExistence type="predicted"/>
<dbReference type="AlphaFoldDB" id="A0A1G6KUH5"/>
<dbReference type="EMBL" id="FMZA01000006">
    <property type="protein sequence ID" value="SDC34135.1"/>
    <property type="molecule type" value="Genomic_DNA"/>
</dbReference>
<dbReference type="SUPFAM" id="SSF52833">
    <property type="entry name" value="Thioredoxin-like"/>
    <property type="match status" value="1"/>
</dbReference>
<dbReference type="NCBIfam" id="TIGR04019">
    <property type="entry name" value="B_thiol_YtxJ"/>
    <property type="match status" value="1"/>
</dbReference>
<reference evidence="1 2" key="1">
    <citation type="submission" date="2016-10" db="EMBL/GenBank/DDBJ databases">
        <authorList>
            <person name="de Groot N.N."/>
        </authorList>
    </citation>
    <scope>NUCLEOTIDE SEQUENCE [LARGE SCALE GENOMIC DNA]</scope>
    <source>
        <strain evidence="1 2">DSM 45514</strain>
    </source>
</reference>
<dbReference type="Proteomes" id="UP000199387">
    <property type="component" value="Unassembled WGS sequence"/>
</dbReference>
<evidence type="ECO:0000313" key="1">
    <source>
        <dbReference type="EMBL" id="SDC34135.1"/>
    </source>
</evidence>
<name>A0A1G6KUH5_9BACL</name>
<dbReference type="OrthoDB" id="677051at2"/>
<dbReference type="RefSeq" id="WP_091567696.1">
    <property type="nucleotide sequence ID" value="NZ_FMZA01000006.1"/>
</dbReference>
<sequence length="115" mass="13269">MAQWTEITGLDEWNRVLEKSNQHPVLVMKHSTRCPISADAWEEFQQFVAAHEPDAAEFVMVKVIESREVSDRIAEELDVQHQSPQVILVRDGRAVWNTSHWHIKKPALEEAMQAV</sequence>
<accession>A0A1G6KUH5</accession>
<protein>
    <submittedName>
        <fullName evidence="1">Bacillithiol system protein YtxJ</fullName>
    </submittedName>
</protein>
<dbReference type="Pfam" id="PF11009">
    <property type="entry name" value="BrxC"/>
    <property type="match status" value="1"/>
</dbReference>